<keyword evidence="1" id="KW-0472">Membrane</keyword>
<proteinExistence type="predicted"/>
<dbReference type="Pfam" id="PF20398">
    <property type="entry name" value="DUF6691"/>
    <property type="match status" value="1"/>
</dbReference>
<feature type="transmembrane region" description="Helical" evidence="1">
    <location>
        <begin position="113"/>
        <end position="134"/>
    </location>
</feature>
<comment type="caution">
    <text evidence="2">The sequence shown here is derived from an EMBL/GenBank/DDBJ whole genome shotgun (WGS) entry which is preliminary data.</text>
</comment>
<evidence type="ECO:0000256" key="1">
    <source>
        <dbReference type="SAM" id="Phobius"/>
    </source>
</evidence>
<keyword evidence="3" id="KW-1185">Reference proteome</keyword>
<dbReference type="EMBL" id="BJYZ01000013">
    <property type="protein sequence ID" value="GEO38857.1"/>
    <property type="molecule type" value="Genomic_DNA"/>
</dbReference>
<feature type="transmembrane region" description="Helical" evidence="1">
    <location>
        <begin position="83"/>
        <end position="101"/>
    </location>
</feature>
<dbReference type="RefSeq" id="WP_044429201.1">
    <property type="nucleotide sequence ID" value="NZ_BJYZ01000013.1"/>
</dbReference>
<keyword evidence="1" id="KW-0812">Transmembrane</keyword>
<keyword evidence="1" id="KW-1133">Transmembrane helix</keyword>
<protein>
    <recommendedName>
        <fullName evidence="4">Transporter</fullName>
    </recommendedName>
</protein>
<evidence type="ECO:0000313" key="3">
    <source>
        <dbReference type="Proteomes" id="UP000321523"/>
    </source>
</evidence>
<evidence type="ECO:0008006" key="4">
    <source>
        <dbReference type="Google" id="ProtNLM"/>
    </source>
</evidence>
<organism evidence="2 3">
    <name type="scientific">Skermanella aerolata</name>
    <dbReference type="NCBI Taxonomy" id="393310"/>
    <lineage>
        <taxon>Bacteria</taxon>
        <taxon>Pseudomonadati</taxon>
        <taxon>Pseudomonadota</taxon>
        <taxon>Alphaproteobacteria</taxon>
        <taxon>Rhodospirillales</taxon>
        <taxon>Azospirillaceae</taxon>
        <taxon>Skermanella</taxon>
    </lineage>
</organism>
<dbReference type="InterPro" id="IPR046513">
    <property type="entry name" value="DUF6691"/>
</dbReference>
<dbReference type="AlphaFoldDB" id="A0A512DQY0"/>
<reference evidence="2 3" key="1">
    <citation type="submission" date="2019-07" db="EMBL/GenBank/DDBJ databases">
        <title>Whole genome shotgun sequence of Skermanella aerolata NBRC 106429.</title>
        <authorList>
            <person name="Hosoyama A."/>
            <person name="Uohara A."/>
            <person name="Ohji S."/>
            <person name="Ichikawa N."/>
        </authorList>
    </citation>
    <scope>NUCLEOTIDE SEQUENCE [LARGE SCALE GENOMIC DNA]</scope>
    <source>
        <strain evidence="2 3">NBRC 106429</strain>
    </source>
</reference>
<dbReference type="Proteomes" id="UP000321523">
    <property type="component" value="Unassembled WGS sequence"/>
</dbReference>
<sequence length="143" mass="14735">MRARFVAFASGLVFGLGIIVSGMVDPAKVLAFLDIAGDWDPSLAFVMGGAIPVAAAGFMLAGRRQRPVCDGRFLEPSKTGIDARLVLGAVLFGAGWGLAGYCPAPALVASVSGQGGTLVFVAAMLAGMVVFDLYQRLLSGSRR</sequence>
<accession>A0A512DQY0</accession>
<feature type="transmembrane region" description="Helical" evidence="1">
    <location>
        <begin position="42"/>
        <end position="62"/>
    </location>
</feature>
<name>A0A512DQY0_9PROT</name>
<evidence type="ECO:0000313" key="2">
    <source>
        <dbReference type="EMBL" id="GEO38857.1"/>
    </source>
</evidence>
<dbReference type="OrthoDB" id="9790409at2"/>
<gene>
    <name evidence="2" type="ORF">SAE02_30050</name>
</gene>